<accession>A0A5B7E5H3</accession>
<evidence type="ECO:0000313" key="1">
    <source>
        <dbReference type="EMBL" id="MPC29270.1"/>
    </source>
</evidence>
<evidence type="ECO:0000313" key="2">
    <source>
        <dbReference type="Proteomes" id="UP000324222"/>
    </source>
</evidence>
<proteinExistence type="predicted"/>
<dbReference type="EMBL" id="VSRR010002044">
    <property type="protein sequence ID" value="MPC29270.1"/>
    <property type="molecule type" value="Genomic_DNA"/>
</dbReference>
<protein>
    <submittedName>
        <fullName evidence="1">Uncharacterized protein</fullName>
    </submittedName>
</protein>
<dbReference type="Proteomes" id="UP000324222">
    <property type="component" value="Unassembled WGS sequence"/>
</dbReference>
<gene>
    <name evidence="1" type="ORF">E2C01_022494</name>
</gene>
<sequence length="66" mass="7374">MMCASDVLTEALKCSVDNEDKGKENKAQCHVSKDKARHYLRSPAITFPHAPLGSRNFDASLDRQLK</sequence>
<organism evidence="1 2">
    <name type="scientific">Portunus trituberculatus</name>
    <name type="common">Swimming crab</name>
    <name type="synonym">Neptunus trituberculatus</name>
    <dbReference type="NCBI Taxonomy" id="210409"/>
    <lineage>
        <taxon>Eukaryota</taxon>
        <taxon>Metazoa</taxon>
        <taxon>Ecdysozoa</taxon>
        <taxon>Arthropoda</taxon>
        <taxon>Crustacea</taxon>
        <taxon>Multicrustacea</taxon>
        <taxon>Malacostraca</taxon>
        <taxon>Eumalacostraca</taxon>
        <taxon>Eucarida</taxon>
        <taxon>Decapoda</taxon>
        <taxon>Pleocyemata</taxon>
        <taxon>Brachyura</taxon>
        <taxon>Eubrachyura</taxon>
        <taxon>Portunoidea</taxon>
        <taxon>Portunidae</taxon>
        <taxon>Portuninae</taxon>
        <taxon>Portunus</taxon>
    </lineage>
</organism>
<name>A0A5B7E5H3_PORTR</name>
<reference evidence="1 2" key="1">
    <citation type="submission" date="2019-05" db="EMBL/GenBank/DDBJ databases">
        <title>Another draft genome of Portunus trituberculatus and its Hox gene families provides insights of decapod evolution.</title>
        <authorList>
            <person name="Jeong J.-H."/>
            <person name="Song I."/>
            <person name="Kim S."/>
            <person name="Choi T."/>
            <person name="Kim D."/>
            <person name="Ryu S."/>
            <person name="Kim W."/>
        </authorList>
    </citation>
    <scope>NUCLEOTIDE SEQUENCE [LARGE SCALE GENOMIC DNA]</scope>
    <source>
        <tissue evidence="1">Muscle</tissue>
    </source>
</reference>
<dbReference type="AlphaFoldDB" id="A0A5B7E5H3"/>
<keyword evidence="2" id="KW-1185">Reference proteome</keyword>
<comment type="caution">
    <text evidence="1">The sequence shown here is derived from an EMBL/GenBank/DDBJ whole genome shotgun (WGS) entry which is preliminary data.</text>
</comment>